<evidence type="ECO:0000256" key="4">
    <source>
        <dbReference type="ARBA" id="ARBA00022759"/>
    </source>
</evidence>
<comment type="similarity">
    <text evidence="7">Belongs to the RnpA family.</text>
</comment>
<dbReference type="NCBIfam" id="TIGR00188">
    <property type="entry name" value="rnpA"/>
    <property type="match status" value="1"/>
</dbReference>
<comment type="catalytic activity">
    <reaction evidence="7">
        <text>Endonucleolytic cleavage of RNA, removing 5'-extranucleotides from tRNA precursor.</text>
        <dbReference type="EC" id="3.1.26.5"/>
    </reaction>
</comment>
<keyword evidence="3 7" id="KW-0540">Nuclease</keyword>
<dbReference type="InterPro" id="IPR014721">
    <property type="entry name" value="Ribsml_uS5_D2-typ_fold_subgr"/>
</dbReference>
<dbReference type="InterPro" id="IPR020568">
    <property type="entry name" value="Ribosomal_Su5_D2-typ_SF"/>
</dbReference>
<dbReference type="PANTHER" id="PTHR33992:SF1">
    <property type="entry name" value="RIBONUCLEASE P PROTEIN COMPONENT"/>
    <property type="match status" value="1"/>
</dbReference>
<dbReference type="GO" id="GO:0004526">
    <property type="term" value="F:ribonuclease P activity"/>
    <property type="evidence" value="ECO:0007669"/>
    <property type="project" value="UniProtKB-UniRule"/>
</dbReference>
<keyword evidence="5 7" id="KW-0378">Hydrolase</keyword>
<evidence type="ECO:0000256" key="5">
    <source>
        <dbReference type="ARBA" id="ARBA00022801"/>
    </source>
</evidence>
<reference evidence="10" key="1">
    <citation type="submission" date="2016-10" db="EMBL/GenBank/DDBJ databases">
        <authorList>
            <person name="Varghese N."/>
            <person name="Submissions S."/>
        </authorList>
    </citation>
    <scope>NUCLEOTIDE SEQUENCE [LARGE SCALE GENOMIC DNA]</scope>
    <source>
        <strain evidence="10">DSM 22127</strain>
    </source>
</reference>
<evidence type="ECO:0000256" key="2">
    <source>
        <dbReference type="ARBA" id="ARBA00022694"/>
    </source>
</evidence>
<dbReference type="InterPro" id="IPR000100">
    <property type="entry name" value="RNase_P"/>
</dbReference>
<dbReference type="Pfam" id="PF00825">
    <property type="entry name" value="Ribonuclease_P"/>
    <property type="match status" value="1"/>
</dbReference>
<evidence type="ECO:0000313" key="10">
    <source>
        <dbReference type="Proteomes" id="UP000198859"/>
    </source>
</evidence>
<keyword evidence="4 7" id="KW-0255">Endonuclease</keyword>
<keyword evidence="2 7" id="KW-0819">tRNA processing</keyword>
<evidence type="ECO:0000256" key="8">
    <source>
        <dbReference type="NCBIfam" id="TIGR00188"/>
    </source>
</evidence>
<dbReference type="GO" id="GO:0000049">
    <property type="term" value="F:tRNA binding"/>
    <property type="evidence" value="ECO:0007669"/>
    <property type="project" value="UniProtKB-UniRule"/>
</dbReference>
<dbReference type="GO" id="GO:0001682">
    <property type="term" value="P:tRNA 5'-leader removal"/>
    <property type="evidence" value="ECO:0007669"/>
    <property type="project" value="UniProtKB-UniRule"/>
</dbReference>
<dbReference type="SUPFAM" id="SSF54211">
    <property type="entry name" value="Ribosomal protein S5 domain 2-like"/>
    <property type="match status" value="1"/>
</dbReference>
<dbReference type="GO" id="GO:0030677">
    <property type="term" value="C:ribonuclease P complex"/>
    <property type="evidence" value="ECO:0007669"/>
    <property type="project" value="TreeGrafter"/>
</dbReference>
<evidence type="ECO:0000256" key="1">
    <source>
        <dbReference type="ARBA" id="ARBA00002663"/>
    </source>
</evidence>
<dbReference type="STRING" id="642780.SAMN04488570_2915"/>
<dbReference type="PANTHER" id="PTHR33992">
    <property type="entry name" value="RIBONUCLEASE P PROTEIN COMPONENT"/>
    <property type="match status" value="1"/>
</dbReference>
<accession>A0A1H1VTA1</accession>
<evidence type="ECO:0000256" key="3">
    <source>
        <dbReference type="ARBA" id="ARBA00022722"/>
    </source>
</evidence>
<gene>
    <name evidence="7" type="primary">rnpA</name>
    <name evidence="9" type="ORF">SAMN04488570_2915</name>
</gene>
<protein>
    <recommendedName>
        <fullName evidence="7 8">Ribonuclease P protein component</fullName>
        <shortName evidence="7">RNase P protein</shortName>
        <shortName evidence="7">RNaseP protein</shortName>
        <ecNumber evidence="7 8">3.1.26.5</ecNumber>
    </recommendedName>
    <alternativeName>
        <fullName evidence="7">Protein C5</fullName>
    </alternativeName>
</protein>
<name>A0A1H1VTA1_9ACTN</name>
<evidence type="ECO:0000256" key="6">
    <source>
        <dbReference type="ARBA" id="ARBA00022884"/>
    </source>
</evidence>
<evidence type="ECO:0000313" key="9">
    <source>
        <dbReference type="EMBL" id="SDS87269.1"/>
    </source>
</evidence>
<dbReference type="PROSITE" id="PS00648">
    <property type="entry name" value="RIBONUCLEASE_P"/>
    <property type="match status" value="1"/>
</dbReference>
<dbReference type="HAMAP" id="MF_00227">
    <property type="entry name" value="RNase_P"/>
    <property type="match status" value="1"/>
</dbReference>
<dbReference type="RefSeq" id="WP_091731058.1">
    <property type="nucleotide sequence ID" value="NZ_LT629757.1"/>
</dbReference>
<evidence type="ECO:0000256" key="7">
    <source>
        <dbReference type="HAMAP-Rule" id="MF_00227"/>
    </source>
</evidence>
<dbReference type="OrthoDB" id="196964at2"/>
<sequence length="132" mass="13841">MLPTVHRLTSPEHFREAVRRGRRSGGPTVVVHLLVPAGGGLPHRPRAGFVVSKAVGNAVTRNLVKRRLRHLVADRLEQLPPQALLVVRALPASATAAYADLAHDLDRCLAKVAPAQGASTGPAASVPVVAPA</sequence>
<keyword evidence="6 7" id="KW-0694">RNA-binding</keyword>
<dbReference type="AlphaFoldDB" id="A0A1H1VTA1"/>
<dbReference type="Gene3D" id="3.30.230.10">
    <property type="match status" value="1"/>
</dbReference>
<dbReference type="EMBL" id="LT629757">
    <property type="protein sequence ID" value="SDS87269.1"/>
    <property type="molecule type" value="Genomic_DNA"/>
</dbReference>
<dbReference type="EC" id="3.1.26.5" evidence="7 8"/>
<dbReference type="GO" id="GO:0042781">
    <property type="term" value="F:3'-tRNA processing endoribonuclease activity"/>
    <property type="evidence" value="ECO:0007669"/>
    <property type="project" value="TreeGrafter"/>
</dbReference>
<dbReference type="Proteomes" id="UP000198859">
    <property type="component" value="Chromosome I"/>
</dbReference>
<keyword evidence="10" id="KW-1185">Reference proteome</keyword>
<proteinExistence type="inferred from homology"/>
<dbReference type="InterPro" id="IPR020539">
    <property type="entry name" value="RNase_P_CS"/>
</dbReference>
<comment type="subunit">
    <text evidence="7">Consists of a catalytic RNA component (M1 or rnpB) and a protein subunit.</text>
</comment>
<comment type="function">
    <text evidence="1 7">RNaseP catalyzes the removal of the 5'-leader sequence from pre-tRNA to produce the mature 5'-terminus. It can also cleave other RNA substrates such as 4.5S RNA. The protein component plays an auxiliary but essential role in vivo by binding to the 5'-leader sequence and broadening the substrate specificity of the ribozyme.</text>
</comment>
<organism evidence="9 10">
    <name type="scientific">Nocardioides scoriae</name>
    <dbReference type="NCBI Taxonomy" id="642780"/>
    <lineage>
        <taxon>Bacteria</taxon>
        <taxon>Bacillati</taxon>
        <taxon>Actinomycetota</taxon>
        <taxon>Actinomycetes</taxon>
        <taxon>Propionibacteriales</taxon>
        <taxon>Nocardioidaceae</taxon>
        <taxon>Nocardioides</taxon>
    </lineage>
</organism>